<reference evidence="2 3" key="1">
    <citation type="submission" date="2018-03" db="EMBL/GenBank/DDBJ databases">
        <title>Bacteriophage NCPPB3778 and a type I-E CRISPR drive the evolution of the US Biological Select Agent, Rathayibacter toxicus.</title>
        <authorList>
            <person name="Davis E.W.II."/>
            <person name="Tabima J.F."/>
            <person name="Weisberg A.J."/>
            <person name="Dantas Lopes L."/>
            <person name="Wiseman M.S."/>
            <person name="Wiseman M.S."/>
            <person name="Pupko T."/>
            <person name="Belcher M.S."/>
            <person name="Sechler A.J."/>
            <person name="Tancos M.A."/>
            <person name="Schroeder B.K."/>
            <person name="Murray T.D."/>
            <person name="Luster D.G."/>
            <person name="Schneider W.L."/>
            <person name="Rogers E."/>
            <person name="Andreote F.D."/>
            <person name="Grunwald N.J."/>
            <person name="Putnam M.L."/>
            <person name="Chang J.H."/>
        </authorList>
    </citation>
    <scope>NUCLEOTIDE SEQUENCE [LARGE SCALE GENOMIC DNA]</scope>
    <source>
        <strain evidence="2 3">DSM 15932</strain>
    </source>
</reference>
<evidence type="ECO:0000256" key="1">
    <source>
        <dbReference type="SAM" id="MobiDB-lite"/>
    </source>
</evidence>
<gene>
    <name evidence="2" type="ORF">C1I64_05055</name>
</gene>
<proteinExistence type="predicted"/>
<accession>A0A3Q9UQ30</accession>
<dbReference type="SUPFAM" id="SSF53850">
    <property type="entry name" value="Periplasmic binding protein-like II"/>
    <property type="match status" value="1"/>
</dbReference>
<dbReference type="PANTHER" id="PTHR43649:SF32">
    <property type="entry name" value="SUGAR BINDING SECRETED PROTEIN"/>
    <property type="match status" value="1"/>
</dbReference>
<evidence type="ECO:0000313" key="2">
    <source>
        <dbReference type="EMBL" id="AZZ51472.1"/>
    </source>
</evidence>
<dbReference type="EMBL" id="CP028137">
    <property type="protein sequence ID" value="AZZ51472.1"/>
    <property type="molecule type" value="Genomic_DNA"/>
</dbReference>
<dbReference type="InterPro" id="IPR050490">
    <property type="entry name" value="Bact_solute-bd_prot1"/>
</dbReference>
<feature type="compositionally biased region" description="Basic residues" evidence="1">
    <location>
        <begin position="11"/>
        <end position="22"/>
    </location>
</feature>
<evidence type="ECO:0000313" key="3">
    <source>
        <dbReference type="Proteomes" id="UP000285317"/>
    </source>
</evidence>
<feature type="region of interest" description="Disordered" evidence="1">
    <location>
        <begin position="1"/>
        <end position="48"/>
    </location>
</feature>
<dbReference type="InterPro" id="IPR006059">
    <property type="entry name" value="SBP"/>
</dbReference>
<dbReference type="PANTHER" id="PTHR43649">
    <property type="entry name" value="ARABINOSE-BINDING PROTEIN-RELATED"/>
    <property type="match status" value="1"/>
</dbReference>
<dbReference type="AlphaFoldDB" id="A0A3Q9UQ30"/>
<dbReference type="Proteomes" id="UP000285317">
    <property type="component" value="Chromosome"/>
</dbReference>
<sequence>MSTGPALTRVARNRRPARRPPVRRSCSLPTPRSTALGVPGGRSNSRKADRCCIGRRARASVEREIVLPPARGALPRLPDEEDSPVRRRILTAAAAVATVALALTGCSSGGGGGASDDRNAEVQFWSFTGIQAKDNVSEYLAKKPDAKVKLTEVGSSQETATALTAALAGGKVPDLVMIQGDDLPRFVENSANFLDLRTLGGDDLDASYLKWAADAGTAQDGSVVGIPTDVGGLSFAYRADLFEQADLPTDPAEVAALWSDWDGFLATGEKYTAATGKPFVDNVETSVFYSTINQVTEKYYSPDGELVYDTNPQVEDAFDTAVQAHDAGISAGIAAFSSGWGPGRANGAFAVTVAPSWILQGIKTDAPDTAGNWRVTTVPGVGGNWGGSVIAIPARAEHPEAAWQYIETMMSAEGQEDHFATSGTFPAATDALESESVRAYTDPFFGDSKIGDVIATSVEQFPSFVNGPDTGVIGAALSGALVELESGNVSSADAFSSGLDSARQAVGG</sequence>
<dbReference type="KEGG" id="rfs:C1I64_05055"/>
<name>A0A3Q9UQ30_9MICO</name>
<dbReference type="Gene3D" id="3.40.190.10">
    <property type="entry name" value="Periplasmic binding protein-like II"/>
    <property type="match status" value="1"/>
</dbReference>
<protein>
    <submittedName>
        <fullName evidence="2">ABC transporter substrate-binding protein</fullName>
    </submittedName>
</protein>
<dbReference type="Pfam" id="PF13416">
    <property type="entry name" value="SBP_bac_8"/>
    <property type="match status" value="1"/>
</dbReference>
<organism evidence="2 3">
    <name type="scientific">Rathayibacter festucae DSM 15932</name>
    <dbReference type="NCBI Taxonomy" id="1328866"/>
    <lineage>
        <taxon>Bacteria</taxon>
        <taxon>Bacillati</taxon>
        <taxon>Actinomycetota</taxon>
        <taxon>Actinomycetes</taxon>
        <taxon>Micrococcales</taxon>
        <taxon>Microbacteriaceae</taxon>
        <taxon>Rathayibacter</taxon>
    </lineage>
</organism>